<dbReference type="EMBL" id="JABFTP020000001">
    <property type="protein sequence ID" value="KAL3267394.1"/>
    <property type="molecule type" value="Genomic_DNA"/>
</dbReference>
<dbReference type="Pfam" id="PF14774">
    <property type="entry name" value="FAM177"/>
    <property type="match status" value="1"/>
</dbReference>
<sequence length="152" mass="17114">MTLIDPDEYKSAVDGDPFYAAIKLKTPKRVLHFSDGVLEEYSDDEIDCSPKEVKAVVDPATLSWGPWTWHKFWSAGVTTINYLDGMGEFMAAVFGITTPKYYFELEEFRKRQNEAAVDQSQRKGWSEPAGSSNSDIEFTDIRSTQPTSPTSV</sequence>
<evidence type="ECO:0008006" key="4">
    <source>
        <dbReference type="Google" id="ProtNLM"/>
    </source>
</evidence>
<dbReference type="Proteomes" id="UP001516400">
    <property type="component" value="Unassembled WGS sequence"/>
</dbReference>
<gene>
    <name evidence="2" type="ORF">HHI36_011523</name>
</gene>
<evidence type="ECO:0000313" key="2">
    <source>
        <dbReference type="EMBL" id="KAL3267394.1"/>
    </source>
</evidence>
<proteinExistence type="predicted"/>
<organism evidence="2 3">
    <name type="scientific">Cryptolaemus montrouzieri</name>
    <dbReference type="NCBI Taxonomy" id="559131"/>
    <lineage>
        <taxon>Eukaryota</taxon>
        <taxon>Metazoa</taxon>
        <taxon>Ecdysozoa</taxon>
        <taxon>Arthropoda</taxon>
        <taxon>Hexapoda</taxon>
        <taxon>Insecta</taxon>
        <taxon>Pterygota</taxon>
        <taxon>Neoptera</taxon>
        <taxon>Endopterygota</taxon>
        <taxon>Coleoptera</taxon>
        <taxon>Polyphaga</taxon>
        <taxon>Cucujiformia</taxon>
        <taxon>Coccinelloidea</taxon>
        <taxon>Coccinellidae</taxon>
        <taxon>Scymninae</taxon>
        <taxon>Scymnini</taxon>
        <taxon>Cryptolaemus</taxon>
    </lineage>
</organism>
<accession>A0ABD2MMC9</accession>
<name>A0ABD2MMC9_9CUCU</name>
<dbReference type="AlphaFoldDB" id="A0ABD2MMC9"/>
<keyword evidence="3" id="KW-1185">Reference proteome</keyword>
<dbReference type="PANTHER" id="PTHR31206">
    <property type="entry name" value="LP10445P"/>
    <property type="match status" value="1"/>
</dbReference>
<feature type="compositionally biased region" description="Polar residues" evidence="1">
    <location>
        <begin position="126"/>
        <end position="152"/>
    </location>
</feature>
<evidence type="ECO:0000313" key="3">
    <source>
        <dbReference type="Proteomes" id="UP001516400"/>
    </source>
</evidence>
<protein>
    <recommendedName>
        <fullName evidence="4">Protein FAM177A1</fullName>
    </recommendedName>
</protein>
<comment type="caution">
    <text evidence="2">The sequence shown here is derived from an EMBL/GenBank/DDBJ whole genome shotgun (WGS) entry which is preliminary data.</text>
</comment>
<evidence type="ECO:0000256" key="1">
    <source>
        <dbReference type="SAM" id="MobiDB-lite"/>
    </source>
</evidence>
<feature type="region of interest" description="Disordered" evidence="1">
    <location>
        <begin position="114"/>
        <end position="152"/>
    </location>
</feature>
<reference evidence="2 3" key="1">
    <citation type="journal article" date="2021" name="BMC Biol.">
        <title>Horizontally acquired antibacterial genes associated with adaptive radiation of ladybird beetles.</title>
        <authorList>
            <person name="Li H.S."/>
            <person name="Tang X.F."/>
            <person name="Huang Y.H."/>
            <person name="Xu Z.Y."/>
            <person name="Chen M.L."/>
            <person name="Du X.Y."/>
            <person name="Qiu B.Y."/>
            <person name="Chen P.T."/>
            <person name="Zhang W."/>
            <person name="Slipinski A."/>
            <person name="Escalona H.E."/>
            <person name="Waterhouse R.M."/>
            <person name="Zwick A."/>
            <person name="Pang H."/>
        </authorList>
    </citation>
    <scope>NUCLEOTIDE SEQUENCE [LARGE SCALE GENOMIC DNA]</scope>
    <source>
        <strain evidence="2">SYSU2018</strain>
    </source>
</reference>
<dbReference type="PANTHER" id="PTHR31206:SF1">
    <property type="entry name" value="LP10445P"/>
    <property type="match status" value="1"/>
</dbReference>
<dbReference type="InterPro" id="IPR028260">
    <property type="entry name" value="FAM177"/>
</dbReference>